<evidence type="ECO:0000256" key="3">
    <source>
        <dbReference type="PROSITE-ProRule" id="PRU00221"/>
    </source>
</evidence>
<organism evidence="4 5">
    <name type="scientific">Collybiopsis confluens</name>
    <dbReference type="NCBI Taxonomy" id="2823264"/>
    <lineage>
        <taxon>Eukaryota</taxon>
        <taxon>Fungi</taxon>
        <taxon>Dikarya</taxon>
        <taxon>Basidiomycota</taxon>
        <taxon>Agaricomycotina</taxon>
        <taxon>Agaricomycetes</taxon>
        <taxon>Agaricomycetidae</taxon>
        <taxon>Agaricales</taxon>
        <taxon>Marasmiineae</taxon>
        <taxon>Omphalotaceae</taxon>
        <taxon>Collybiopsis</taxon>
    </lineage>
</organism>
<accession>A0A8H5HTK1</accession>
<feature type="repeat" description="WD" evidence="3">
    <location>
        <begin position="343"/>
        <end position="371"/>
    </location>
</feature>
<evidence type="ECO:0000256" key="1">
    <source>
        <dbReference type="ARBA" id="ARBA00022574"/>
    </source>
</evidence>
<dbReference type="PROSITE" id="PS50082">
    <property type="entry name" value="WD_REPEATS_2"/>
    <property type="match status" value="1"/>
</dbReference>
<evidence type="ECO:0000313" key="5">
    <source>
        <dbReference type="Proteomes" id="UP000518752"/>
    </source>
</evidence>
<dbReference type="InterPro" id="IPR001680">
    <property type="entry name" value="WD40_rpt"/>
</dbReference>
<dbReference type="InterPro" id="IPR015943">
    <property type="entry name" value="WD40/YVTN_repeat-like_dom_sf"/>
</dbReference>
<keyword evidence="2" id="KW-0677">Repeat</keyword>
<dbReference type="Gene3D" id="2.130.10.10">
    <property type="entry name" value="YVTN repeat-like/Quinoprotein amine dehydrogenase"/>
    <property type="match status" value="1"/>
</dbReference>
<dbReference type="OrthoDB" id="128867at2759"/>
<comment type="caution">
    <text evidence="4">The sequence shown here is derived from an EMBL/GenBank/DDBJ whole genome shotgun (WGS) entry which is preliminary data.</text>
</comment>
<reference evidence="4 5" key="1">
    <citation type="journal article" date="2020" name="ISME J.">
        <title>Uncovering the hidden diversity of litter-decomposition mechanisms in mushroom-forming fungi.</title>
        <authorList>
            <person name="Floudas D."/>
            <person name="Bentzer J."/>
            <person name="Ahren D."/>
            <person name="Johansson T."/>
            <person name="Persson P."/>
            <person name="Tunlid A."/>
        </authorList>
    </citation>
    <scope>NUCLEOTIDE SEQUENCE [LARGE SCALE GENOMIC DNA]</scope>
    <source>
        <strain evidence="4 5">CBS 406.79</strain>
    </source>
</reference>
<dbReference type="Proteomes" id="UP000518752">
    <property type="component" value="Unassembled WGS sequence"/>
</dbReference>
<dbReference type="InterPro" id="IPR052254">
    <property type="entry name" value="CUL4-DDB1_E3_ligase_receptor"/>
</dbReference>
<sequence length="434" mass="48195">MFPGFYFDDHRNRYFPGSPPAPRRPPPVVAVAARPARLKLLHHPPLLPVTPANAGYSDRYCAHIASTSRFDLSPASTFGDITHFCSSSVSPTRRYLGDSKGWLYSSSSYQSSSSSSDSTPDLQMYIWPPEINLHSHSQVSSVNISGQYCVQVPVNLLFLHLPASFAFSSATCFGPVSRIAVQNTAVSGRTTLITLNQVHDVRTSHLLGSQLILGAKGRAVYLPDIDISESTQILRNRQNSDIFAIDRNERLVYLGARNGSLTRHDLRIPLDESNGQWLYSSKNTKVPSSVLYLRLIQDYQLLVSKMNGELCTYDTRFPLQNVPITSFKGHCNTISPKLGICVDPAQNFLVAAGEDGRIRGWSLRTGKALNNDLTAPSVTQTSDFGQFRNPFKAKFPVPVSTMQIVEENGNDICLWVGCRQTLYRYFLGQVSLER</sequence>
<dbReference type="InterPro" id="IPR036322">
    <property type="entry name" value="WD40_repeat_dom_sf"/>
</dbReference>
<proteinExistence type="predicted"/>
<dbReference type="AlphaFoldDB" id="A0A8H5HTK1"/>
<evidence type="ECO:0000256" key="2">
    <source>
        <dbReference type="ARBA" id="ARBA00022737"/>
    </source>
</evidence>
<evidence type="ECO:0000313" key="4">
    <source>
        <dbReference type="EMBL" id="KAF5389249.1"/>
    </source>
</evidence>
<dbReference type="PANTHER" id="PTHR44472">
    <property type="entry name" value="DDB1- AND CUL4-ASSOCIATED FACTOR 4-RELATED"/>
    <property type="match status" value="1"/>
</dbReference>
<gene>
    <name evidence="4" type="ORF">D9757_003423</name>
</gene>
<keyword evidence="5" id="KW-1185">Reference proteome</keyword>
<name>A0A8H5HTK1_9AGAR</name>
<dbReference type="SUPFAM" id="SSF50978">
    <property type="entry name" value="WD40 repeat-like"/>
    <property type="match status" value="1"/>
</dbReference>
<keyword evidence="1 3" id="KW-0853">WD repeat</keyword>
<dbReference type="PANTHER" id="PTHR44472:SF1">
    <property type="entry name" value="DDB1 AND CUL4 ASSOCIATED FACTOR 4"/>
    <property type="match status" value="1"/>
</dbReference>
<dbReference type="EMBL" id="JAACJN010000023">
    <property type="protein sequence ID" value="KAF5389249.1"/>
    <property type="molecule type" value="Genomic_DNA"/>
</dbReference>
<protein>
    <submittedName>
        <fullName evidence="4">Uncharacterized protein</fullName>
    </submittedName>
</protein>